<comment type="similarity">
    <text evidence="2">Belongs to the TIP family.</text>
</comment>
<dbReference type="HOGENOM" id="CLU_020272_2_0_1"/>
<keyword evidence="3 8" id="KW-0812">Transmembrane</keyword>
<evidence type="ECO:0000259" key="9">
    <source>
        <dbReference type="Pfam" id="PF23122"/>
    </source>
</evidence>
<dbReference type="PANTHER" id="PTHR13412:SF0">
    <property type="entry name" value="T-CELL IMMUNOMODULATORY PROTEIN"/>
    <property type="match status" value="1"/>
</dbReference>
<keyword evidence="7" id="KW-0325">Glycoprotein</keyword>
<evidence type="ECO:0000256" key="5">
    <source>
        <dbReference type="ARBA" id="ARBA00022989"/>
    </source>
</evidence>
<evidence type="ECO:0000313" key="10">
    <source>
        <dbReference type="EMBL" id="EPZ36403.1"/>
    </source>
</evidence>
<evidence type="ECO:0000256" key="1">
    <source>
        <dbReference type="ARBA" id="ARBA00004479"/>
    </source>
</evidence>
<dbReference type="EMBL" id="KE560565">
    <property type="protein sequence ID" value="EPZ36403.1"/>
    <property type="molecule type" value="Genomic_DNA"/>
</dbReference>
<dbReference type="InterPro" id="IPR024881">
    <property type="entry name" value="Tip"/>
</dbReference>
<accession>A0A075B1I4</accession>
<feature type="domain" description="T-cell immunomodulatory protein TIP C2" evidence="9">
    <location>
        <begin position="404"/>
        <end position="498"/>
    </location>
</feature>
<sequence length="551" mass="61769">MDLKADIFIISDESNVIQCLIWNSSSKTFSANSYYSISIDGSTGKDIQSVYITDLNFDNALDVIVILKRENSLKGLVYKGNSGSTQNYFELPRIYANPFFIQTAGQQIPSLMLTDSNNKPFTLNFKSDFSFNIKTNFINSCELSVEQTHSFVDFNGDCLSDLFLICKDNSYQIWTYEQGSFAKHSEGQLPEGSGPVSFLDFDGNGSIDMIYPVCQGDFCSKANEIRILRSQIKLNGLCNKVDGKIFSDDLFENYSINELFPDHYLYLIDGKTPVSFSVGNQFNTMRKGNIDADGYPDLLITLKSKVSAKTHVELLRNIVDEVKGRGLVKFQIENNDITIPGSIHSFFFDVDENGYLDVGLNVLNDDGSKSVQFVYNHFFQEYFFLKAFVMSGACGDSCNTNPEMGSLSFGAMLTAQVVDDHESKGFRTSFQLIQTGYFKVPTPYAYIGLGKTNNYLVAMSVSSLPAPIYYADMAIIPNSKLILVPPFDTRTLWTIELYISPGTYVMWVAISVLSTLGVLAMSIFFLHQKEKLEDAKEKKRNLLAINFDALQ</sequence>
<evidence type="ECO:0000256" key="7">
    <source>
        <dbReference type="ARBA" id="ARBA00023180"/>
    </source>
</evidence>
<keyword evidence="11" id="KW-1185">Reference proteome</keyword>
<evidence type="ECO:0000313" key="11">
    <source>
        <dbReference type="Proteomes" id="UP000030755"/>
    </source>
</evidence>
<reference evidence="10 11" key="1">
    <citation type="journal article" date="2013" name="Curr. Biol.">
        <title>Shared signatures of parasitism and phylogenomics unite Cryptomycota and microsporidia.</title>
        <authorList>
            <person name="James T.Y."/>
            <person name="Pelin A."/>
            <person name="Bonen L."/>
            <person name="Ahrendt S."/>
            <person name="Sain D."/>
            <person name="Corradi N."/>
            <person name="Stajich J.E."/>
        </authorList>
    </citation>
    <scope>NUCLEOTIDE SEQUENCE [LARGE SCALE GENOMIC DNA]</scope>
    <source>
        <strain evidence="10 11">CSF55</strain>
    </source>
</reference>
<protein>
    <submittedName>
        <fullName evidence="10">T-cell immunomodulatory protein domain-containing protein</fullName>
    </submittedName>
</protein>
<keyword evidence="4" id="KW-0732">Signal</keyword>
<evidence type="ECO:0000256" key="2">
    <source>
        <dbReference type="ARBA" id="ARBA00006496"/>
    </source>
</evidence>
<dbReference type="InterPro" id="IPR028994">
    <property type="entry name" value="Integrin_alpha_N"/>
</dbReference>
<evidence type="ECO:0000256" key="4">
    <source>
        <dbReference type="ARBA" id="ARBA00022729"/>
    </source>
</evidence>
<organism evidence="10 11">
    <name type="scientific">Rozella allomycis (strain CSF55)</name>
    <dbReference type="NCBI Taxonomy" id="988480"/>
    <lineage>
        <taxon>Eukaryota</taxon>
        <taxon>Fungi</taxon>
        <taxon>Fungi incertae sedis</taxon>
        <taxon>Cryptomycota</taxon>
        <taxon>Cryptomycota incertae sedis</taxon>
        <taxon>Rozella</taxon>
    </lineage>
</organism>
<evidence type="ECO:0000256" key="8">
    <source>
        <dbReference type="SAM" id="Phobius"/>
    </source>
</evidence>
<comment type="subcellular location">
    <subcellularLocation>
        <location evidence="1">Membrane</location>
        <topology evidence="1">Single-pass type I membrane protein</topology>
    </subcellularLocation>
</comment>
<keyword evidence="5 8" id="KW-1133">Transmembrane helix</keyword>
<dbReference type="Proteomes" id="UP000030755">
    <property type="component" value="Unassembled WGS sequence"/>
</dbReference>
<evidence type="ECO:0000256" key="6">
    <source>
        <dbReference type="ARBA" id="ARBA00023136"/>
    </source>
</evidence>
<feature type="transmembrane region" description="Helical" evidence="8">
    <location>
        <begin position="504"/>
        <end position="526"/>
    </location>
</feature>
<dbReference type="PANTHER" id="PTHR13412">
    <property type="entry name" value="T-CELL IMMUNOMODULATORY PROTEIN HOMOLOG"/>
    <property type="match status" value="1"/>
</dbReference>
<dbReference type="InterPro" id="IPR057089">
    <property type="entry name" value="C2_TIP"/>
</dbReference>
<dbReference type="InterPro" id="IPR013517">
    <property type="entry name" value="FG-GAP"/>
</dbReference>
<keyword evidence="6 8" id="KW-0472">Membrane</keyword>
<dbReference type="AlphaFoldDB" id="A0A075B1I4"/>
<proteinExistence type="inferred from homology"/>
<name>A0A075B1I4_ROZAC</name>
<gene>
    <name evidence="10" type="ORF">O9G_002905</name>
</gene>
<dbReference type="Pfam" id="PF13517">
    <property type="entry name" value="FG-GAP_3"/>
    <property type="match status" value="1"/>
</dbReference>
<dbReference type="OrthoDB" id="10022113at2759"/>
<evidence type="ECO:0000256" key="3">
    <source>
        <dbReference type="ARBA" id="ARBA00022692"/>
    </source>
</evidence>
<dbReference type="SUPFAM" id="SSF69318">
    <property type="entry name" value="Integrin alpha N-terminal domain"/>
    <property type="match status" value="1"/>
</dbReference>
<dbReference type="GO" id="GO:0005886">
    <property type="term" value="C:plasma membrane"/>
    <property type="evidence" value="ECO:0007669"/>
    <property type="project" value="TreeGrafter"/>
</dbReference>
<dbReference type="OMA" id="WQDFHIT"/>
<dbReference type="Pfam" id="PF23122">
    <property type="entry name" value="C2_ITFG1"/>
    <property type="match status" value="1"/>
</dbReference>